<protein>
    <submittedName>
        <fullName evidence="2">Uncharacterized protein</fullName>
    </submittedName>
</protein>
<dbReference type="EMBL" id="VSSQ01025002">
    <property type="protein sequence ID" value="MPM72857.1"/>
    <property type="molecule type" value="Genomic_DNA"/>
</dbReference>
<reference evidence="2" key="1">
    <citation type="submission" date="2019-08" db="EMBL/GenBank/DDBJ databases">
        <authorList>
            <person name="Kucharzyk K."/>
            <person name="Murdoch R.W."/>
            <person name="Higgins S."/>
            <person name="Loffler F."/>
        </authorList>
    </citation>
    <scope>NUCLEOTIDE SEQUENCE</scope>
</reference>
<sequence>MVVGVTKKFIAVINIITGVCFCTGEVIIVDFDFSFCFGKDRAHSRQRYINNHIAGINNAVAARVIGILIVPLIIIIDLFYIRIRGCWNCFG</sequence>
<evidence type="ECO:0000313" key="2">
    <source>
        <dbReference type="EMBL" id="MPM72857.1"/>
    </source>
</evidence>
<keyword evidence="1" id="KW-0812">Transmembrane</keyword>
<comment type="caution">
    <text evidence="2">The sequence shown here is derived from an EMBL/GenBank/DDBJ whole genome shotgun (WGS) entry which is preliminary data.</text>
</comment>
<feature type="transmembrane region" description="Helical" evidence="1">
    <location>
        <begin position="9"/>
        <end position="29"/>
    </location>
</feature>
<accession>A0A645C6S1</accession>
<organism evidence="2">
    <name type="scientific">bioreactor metagenome</name>
    <dbReference type="NCBI Taxonomy" id="1076179"/>
    <lineage>
        <taxon>unclassified sequences</taxon>
        <taxon>metagenomes</taxon>
        <taxon>ecological metagenomes</taxon>
    </lineage>
</organism>
<proteinExistence type="predicted"/>
<keyword evidence="1" id="KW-1133">Transmembrane helix</keyword>
<dbReference type="AlphaFoldDB" id="A0A645C6S1"/>
<keyword evidence="1" id="KW-0472">Membrane</keyword>
<evidence type="ECO:0000256" key="1">
    <source>
        <dbReference type="SAM" id="Phobius"/>
    </source>
</evidence>
<name>A0A645C6S1_9ZZZZ</name>
<feature type="transmembrane region" description="Helical" evidence="1">
    <location>
        <begin position="60"/>
        <end position="81"/>
    </location>
</feature>
<gene>
    <name evidence="2" type="ORF">SDC9_119833</name>
</gene>